<feature type="compositionally biased region" description="Basic and acidic residues" evidence="1">
    <location>
        <begin position="306"/>
        <end position="324"/>
    </location>
</feature>
<dbReference type="EMBL" id="FNNC01000001">
    <property type="protein sequence ID" value="SDW11871.1"/>
    <property type="molecule type" value="Genomic_DNA"/>
</dbReference>
<evidence type="ECO:0000313" key="2">
    <source>
        <dbReference type="EMBL" id="SDW11871.1"/>
    </source>
</evidence>
<protein>
    <submittedName>
        <fullName evidence="2">Uncharacterized protein</fullName>
    </submittedName>
</protein>
<feature type="region of interest" description="Disordered" evidence="1">
    <location>
        <begin position="287"/>
        <end position="324"/>
    </location>
</feature>
<evidence type="ECO:0000256" key="1">
    <source>
        <dbReference type="SAM" id="MobiDB-lite"/>
    </source>
</evidence>
<name>A0A1H2QXM3_9BACI</name>
<dbReference type="Proteomes" id="UP000199488">
    <property type="component" value="Unassembled WGS sequence"/>
</dbReference>
<reference evidence="2 3" key="1">
    <citation type="submission" date="2016-10" db="EMBL/GenBank/DDBJ databases">
        <authorList>
            <person name="de Groot N.N."/>
        </authorList>
    </citation>
    <scope>NUCLEOTIDE SEQUENCE [LARGE SCALE GENOMIC DNA]</scope>
    <source>
        <strain evidence="2 3">DSM 23126</strain>
    </source>
</reference>
<sequence length="324" mass="37277">MSKHRIVMEEIMHVVEKRPVTVVIEAETEERAKELSERLHQYGMPRDGDPECPFVQSEDELKATWLETIEHPDEDMYRDVVNTEIMRWEGPPTEPMPLEDEDTRNAQMEKVVWDENLPTNRLLVQASEAVGIDIDDIKHINDIDHVVPEECLVDVETAMKHVQVADGALLGTSDDVYDYNDSRVRVSGVLVKDEQNIRRLALELVDADDPKLVVAELTVPDEKAELGEVLLTHNPEEEGGKQWLEARDIIPKQIARVEMVADQMLQAVVCPRHFGITHQLEEEFRKWNNMQPPKKPNPFFPSLDYETSKRAYEEDKKPLSGKDE</sequence>
<proteinExistence type="predicted"/>
<dbReference type="STRING" id="1122204.SAMN05421781_0507"/>
<dbReference type="AlphaFoldDB" id="A0A1H2QXM3"/>
<gene>
    <name evidence="2" type="ORF">SAMN05421781_0507</name>
</gene>
<keyword evidence="3" id="KW-1185">Reference proteome</keyword>
<accession>A0A1H2QXM3</accession>
<evidence type="ECO:0000313" key="3">
    <source>
        <dbReference type="Proteomes" id="UP000199488"/>
    </source>
</evidence>
<organism evidence="2 3">
    <name type="scientific">Marinococcus luteus</name>
    <dbReference type="NCBI Taxonomy" id="1122204"/>
    <lineage>
        <taxon>Bacteria</taxon>
        <taxon>Bacillati</taxon>
        <taxon>Bacillota</taxon>
        <taxon>Bacilli</taxon>
        <taxon>Bacillales</taxon>
        <taxon>Bacillaceae</taxon>
        <taxon>Marinococcus</taxon>
    </lineage>
</organism>
<dbReference type="RefSeq" id="WP_091610723.1">
    <property type="nucleotide sequence ID" value="NZ_FNNC01000001.1"/>
</dbReference>